<comment type="caution">
    <text evidence="1">The sequence shown here is derived from an EMBL/GenBank/DDBJ whole genome shotgun (WGS) entry which is preliminary data.</text>
</comment>
<protein>
    <submittedName>
        <fullName evidence="1">Uncharacterized protein</fullName>
    </submittedName>
</protein>
<reference evidence="2" key="1">
    <citation type="journal article" date="2024" name="IScience">
        <title>Strigolactones Initiate the Formation of Haustorium-like Structures in Castilleja.</title>
        <authorList>
            <person name="Buerger M."/>
            <person name="Peterson D."/>
            <person name="Chory J."/>
        </authorList>
    </citation>
    <scope>NUCLEOTIDE SEQUENCE [LARGE SCALE GENOMIC DNA]</scope>
</reference>
<dbReference type="EMBL" id="JAVIJP010000032">
    <property type="protein sequence ID" value="KAL3632161.1"/>
    <property type="molecule type" value="Genomic_DNA"/>
</dbReference>
<proteinExistence type="predicted"/>
<dbReference type="Proteomes" id="UP001632038">
    <property type="component" value="Unassembled WGS sequence"/>
</dbReference>
<gene>
    <name evidence="1" type="ORF">CASFOL_025145</name>
</gene>
<evidence type="ECO:0000313" key="2">
    <source>
        <dbReference type="Proteomes" id="UP001632038"/>
    </source>
</evidence>
<accession>A0ABD3CS58</accession>
<sequence>MANLNHLSQTLIRTTASSPILFSAATPRYTRFFSVQPKIRFSYFPVSTPRAIRFLSYQPESRLHALPTAEMEAKVVERIEDLIHALIVKRCKPDWLPLVPGASYWVPPRKSSYGVSDIVNKFANSVTEEEYLSLVTLQGWPSSAFYIQDDAPSHTSSIETSHEDGEVKSD</sequence>
<organism evidence="1 2">
    <name type="scientific">Castilleja foliolosa</name>
    <dbReference type="NCBI Taxonomy" id="1961234"/>
    <lineage>
        <taxon>Eukaryota</taxon>
        <taxon>Viridiplantae</taxon>
        <taxon>Streptophyta</taxon>
        <taxon>Embryophyta</taxon>
        <taxon>Tracheophyta</taxon>
        <taxon>Spermatophyta</taxon>
        <taxon>Magnoliopsida</taxon>
        <taxon>eudicotyledons</taxon>
        <taxon>Gunneridae</taxon>
        <taxon>Pentapetalae</taxon>
        <taxon>asterids</taxon>
        <taxon>lamiids</taxon>
        <taxon>Lamiales</taxon>
        <taxon>Orobanchaceae</taxon>
        <taxon>Pedicularideae</taxon>
        <taxon>Castillejinae</taxon>
        <taxon>Castilleja</taxon>
    </lineage>
</organism>
<dbReference type="AlphaFoldDB" id="A0ABD3CS58"/>
<keyword evidence="2" id="KW-1185">Reference proteome</keyword>
<evidence type="ECO:0000313" key="1">
    <source>
        <dbReference type="EMBL" id="KAL3632161.1"/>
    </source>
</evidence>
<dbReference type="PANTHER" id="PTHR33972">
    <property type="entry name" value="EXPRESSED PROTEIN"/>
    <property type="match status" value="1"/>
</dbReference>
<dbReference type="PANTHER" id="PTHR33972:SF2">
    <property type="entry name" value="OS04G0606700 PROTEIN"/>
    <property type="match status" value="1"/>
</dbReference>
<name>A0ABD3CS58_9LAMI</name>